<dbReference type="NCBIfam" id="TIGR00486">
    <property type="entry name" value="YbgI_SA1388"/>
    <property type="match status" value="1"/>
</dbReference>
<comment type="similarity">
    <text evidence="1">Belongs to the GTP cyclohydrolase I type 2/NIF3 family.</text>
</comment>
<dbReference type="PANTHER" id="PTHR13799:SF14">
    <property type="entry name" value="GTP CYCLOHYDROLASE 1 TYPE 2 HOMOLOG"/>
    <property type="match status" value="1"/>
</dbReference>
<name>A0A2V1ZZJ6_PSYIM</name>
<dbReference type="InterPro" id="IPR002678">
    <property type="entry name" value="DUF34/NIF3"/>
</dbReference>
<feature type="binding site" evidence="3">
    <location>
        <position position="245"/>
    </location>
    <ligand>
        <name>a divalent metal cation</name>
        <dbReference type="ChEBI" id="CHEBI:60240"/>
        <label>1</label>
    </ligand>
</feature>
<sequence length="277" mass="29438">MTTHNISTEPSDTAITVQALTTFCDDYLSADAFKDYAPNGLQVDGGRPIKRIITGVTACEALIDAAIADNADAIMVHHGYFWKGEPAPITGMKGQRIRKLMQHGISLIGYHLPLDAHPAIGNNAKLADALNMTVIGALYPGESHPVGNIATCTPQNAQSLITHITQTLGRLPLHISANYSAPNSTSAHIDNNRIIEHVGICTGGAQDMIEQAALMGCDAFISGEISERTTHIARELGIDYFACGHHATERGGIQALGHIVSQAFGIPVTFVDIDNPA</sequence>
<keyword evidence="5" id="KW-1185">Reference proteome</keyword>
<dbReference type="GO" id="GO:0046872">
    <property type="term" value="F:metal ion binding"/>
    <property type="evidence" value="ECO:0007669"/>
    <property type="project" value="UniProtKB-KW"/>
</dbReference>
<dbReference type="Proteomes" id="UP000245655">
    <property type="component" value="Unassembled WGS sequence"/>
</dbReference>
<comment type="caution">
    <text evidence="4">The sequence shown here is derived from an EMBL/GenBank/DDBJ whole genome shotgun (WGS) entry which is preliminary data.</text>
</comment>
<dbReference type="InterPro" id="IPR036069">
    <property type="entry name" value="DUF34/NIF3_sf"/>
</dbReference>
<evidence type="ECO:0000313" key="5">
    <source>
        <dbReference type="Proteomes" id="UP000245655"/>
    </source>
</evidence>
<feature type="binding site" evidence="3">
    <location>
        <position position="77"/>
    </location>
    <ligand>
        <name>a divalent metal cation</name>
        <dbReference type="ChEBI" id="CHEBI:60240"/>
        <label>1</label>
    </ligand>
</feature>
<organism evidence="4 5">
    <name type="scientific">Psychrobacter immobilis</name>
    <dbReference type="NCBI Taxonomy" id="498"/>
    <lineage>
        <taxon>Bacteria</taxon>
        <taxon>Pseudomonadati</taxon>
        <taxon>Pseudomonadota</taxon>
        <taxon>Gammaproteobacteria</taxon>
        <taxon>Moraxellales</taxon>
        <taxon>Moraxellaceae</taxon>
        <taxon>Psychrobacter</taxon>
    </lineage>
</organism>
<evidence type="ECO:0000256" key="1">
    <source>
        <dbReference type="ARBA" id="ARBA00006964"/>
    </source>
</evidence>
<dbReference type="PANTHER" id="PTHR13799">
    <property type="entry name" value="NGG1 INTERACTING FACTOR 3"/>
    <property type="match status" value="1"/>
</dbReference>
<reference evidence="4 5" key="1">
    <citation type="submission" date="2018-05" db="EMBL/GenBank/DDBJ databases">
        <title>Genomic Encyclopedia of Type Strains, Phase IV (KMG-IV): sequencing the most valuable type-strain genomes for metagenomic binning, comparative biology and taxonomic classification.</title>
        <authorList>
            <person name="Goeker M."/>
        </authorList>
    </citation>
    <scope>NUCLEOTIDE SEQUENCE [LARGE SCALE GENOMIC DNA]</scope>
    <source>
        <strain evidence="4 5">DSM 7229</strain>
    </source>
</reference>
<dbReference type="AlphaFoldDB" id="A0A2V1ZZJ6"/>
<proteinExistence type="inferred from homology"/>
<protein>
    <submittedName>
        <fullName evidence="4">Dinuclear metal center YbgI/SA1388 family protein</fullName>
    </submittedName>
</protein>
<feature type="binding site" evidence="3">
    <location>
        <position position="115"/>
    </location>
    <ligand>
        <name>a divalent metal cation</name>
        <dbReference type="ChEBI" id="CHEBI:60240"/>
        <label>1</label>
    </ligand>
</feature>
<dbReference type="SUPFAM" id="SSF102705">
    <property type="entry name" value="NIF3 (NGG1p interacting factor 3)-like"/>
    <property type="match status" value="1"/>
</dbReference>
<evidence type="ECO:0000256" key="3">
    <source>
        <dbReference type="PIRSR" id="PIRSR602678-1"/>
    </source>
</evidence>
<accession>A0A2V1ZZJ6</accession>
<evidence type="ECO:0000313" key="4">
    <source>
        <dbReference type="EMBL" id="PWK11447.1"/>
    </source>
</evidence>
<feature type="binding site" evidence="3">
    <location>
        <position position="78"/>
    </location>
    <ligand>
        <name>a divalent metal cation</name>
        <dbReference type="ChEBI" id="CHEBI:60240"/>
        <label>1</label>
    </ligand>
</feature>
<feature type="binding site" evidence="3">
    <location>
        <position position="249"/>
    </location>
    <ligand>
        <name>a divalent metal cation</name>
        <dbReference type="ChEBI" id="CHEBI:60240"/>
        <label>1</label>
    </ligand>
</feature>
<dbReference type="Pfam" id="PF01784">
    <property type="entry name" value="DUF34_NIF3"/>
    <property type="match status" value="1"/>
</dbReference>
<gene>
    <name evidence="4" type="ORF">C8D84_10888</name>
</gene>
<dbReference type="GO" id="GO:0005737">
    <property type="term" value="C:cytoplasm"/>
    <property type="evidence" value="ECO:0007669"/>
    <property type="project" value="TreeGrafter"/>
</dbReference>
<dbReference type="GeneID" id="60255390"/>
<keyword evidence="2 3" id="KW-0479">Metal-binding</keyword>
<evidence type="ECO:0000256" key="2">
    <source>
        <dbReference type="ARBA" id="ARBA00022723"/>
    </source>
</evidence>
<dbReference type="RefSeq" id="WP_109591385.1">
    <property type="nucleotide sequence ID" value="NZ_CAJGZY010000008.1"/>
</dbReference>
<dbReference type="Gene3D" id="3.40.1390.30">
    <property type="entry name" value="NIF3 (NGG1p interacting factor 3)-like"/>
    <property type="match status" value="2"/>
</dbReference>
<dbReference type="EMBL" id="QGGM01000008">
    <property type="protein sequence ID" value="PWK11447.1"/>
    <property type="molecule type" value="Genomic_DNA"/>
</dbReference>